<dbReference type="Proteomes" id="UP000053789">
    <property type="component" value="Unassembled WGS sequence"/>
</dbReference>
<dbReference type="Gene3D" id="1.25.40.10">
    <property type="entry name" value="Tetratricopeptide repeat domain"/>
    <property type="match status" value="1"/>
</dbReference>
<gene>
    <name evidence="1" type="ORF">Z519_05264</name>
</gene>
<keyword evidence="2" id="KW-1185">Reference proteome</keyword>
<organism evidence="1 2">
    <name type="scientific">Cladophialophora bantiana (strain ATCC 10958 / CBS 173.52 / CDC B-1940 / NIH 8579)</name>
    <name type="common">Xylohypha bantiana</name>
    <dbReference type="NCBI Taxonomy" id="1442370"/>
    <lineage>
        <taxon>Eukaryota</taxon>
        <taxon>Fungi</taxon>
        <taxon>Dikarya</taxon>
        <taxon>Ascomycota</taxon>
        <taxon>Pezizomycotina</taxon>
        <taxon>Eurotiomycetes</taxon>
        <taxon>Chaetothyriomycetidae</taxon>
        <taxon>Chaetothyriales</taxon>
        <taxon>Herpotrichiellaceae</taxon>
        <taxon>Cladophialophora</taxon>
    </lineage>
</organism>
<dbReference type="InterPro" id="IPR011990">
    <property type="entry name" value="TPR-like_helical_dom_sf"/>
</dbReference>
<evidence type="ECO:0000313" key="1">
    <source>
        <dbReference type="EMBL" id="KIW93949.1"/>
    </source>
</evidence>
<dbReference type="GeneID" id="27698192"/>
<dbReference type="HOGENOM" id="CLU_2096617_0_0_1"/>
<dbReference type="AlphaFoldDB" id="A0A0D2IAX9"/>
<reference evidence="1" key="1">
    <citation type="submission" date="2015-01" db="EMBL/GenBank/DDBJ databases">
        <title>The Genome Sequence of Cladophialophora bantiana CBS 173.52.</title>
        <authorList>
            <consortium name="The Broad Institute Genomics Platform"/>
            <person name="Cuomo C."/>
            <person name="de Hoog S."/>
            <person name="Gorbushina A."/>
            <person name="Stielow B."/>
            <person name="Teixiera M."/>
            <person name="Abouelleil A."/>
            <person name="Chapman S.B."/>
            <person name="Priest M."/>
            <person name="Young S.K."/>
            <person name="Wortman J."/>
            <person name="Nusbaum C."/>
            <person name="Birren B."/>
        </authorList>
    </citation>
    <scope>NUCLEOTIDE SEQUENCE [LARGE SCALE GENOMIC DNA]</scope>
    <source>
        <strain evidence="1">CBS 173.52</strain>
    </source>
</reference>
<proteinExistence type="predicted"/>
<evidence type="ECO:0000313" key="2">
    <source>
        <dbReference type="Proteomes" id="UP000053789"/>
    </source>
</evidence>
<protein>
    <submittedName>
        <fullName evidence="1">Uncharacterized protein</fullName>
    </submittedName>
</protein>
<accession>A0A0D2IAX9</accession>
<sequence>MDPMTLERQWTEIYDLFRRNLLNYRRVKEAVLLLEQVAKIHEDSLAEDRTDRPTSQKAPPIAYEADGQSQTGTITNGEHVVKIEEQTLAEDHPSRLTCQQVRSTIYWDLVNYQAAI</sequence>
<name>A0A0D2IAX9_CLAB1</name>
<dbReference type="EMBL" id="KN846986">
    <property type="protein sequence ID" value="KIW93949.1"/>
    <property type="molecule type" value="Genomic_DNA"/>
</dbReference>
<dbReference type="OrthoDB" id="4161490at2759"/>
<dbReference type="RefSeq" id="XP_016620618.1">
    <property type="nucleotide sequence ID" value="XM_016763005.1"/>
</dbReference>